<dbReference type="AlphaFoldDB" id="G3AJQ2"/>
<keyword evidence="9" id="KW-1185">Reference proteome</keyword>
<dbReference type="PANTHER" id="PTHR21183">
    <property type="entry name" value="RIBOSOMAL PROTEIN L47, MITOCHONDRIAL-RELATED"/>
    <property type="match status" value="1"/>
</dbReference>
<dbReference type="OrthoDB" id="270763at2759"/>
<evidence type="ECO:0000256" key="2">
    <source>
        <dbReference type="ARBA" id="ARBA00009254"/>
    </source>
</evidence>
<reference evidence="8 9" key="1">
    <citation type="journal article" date="2011" name="Proc. Natl. Acad. Sci. U.S.A.">
        <title>Comparative genomics of xylose-fermenting fungi for enhanced biofuel production.</title>
        <authorList>
            <person name="Wohlbach D.J."/>
            <person name="Kuo A."/>
            <person name="Sato T.K."/>
            <person name="Potts K.M."/>
            <person name="Salamov A.A."/>
            <person name="LaButti K.M."/>
            <person name="Sun H."/>
            <person name="Clum A."/>
            <person name="Pangilinan J.L."/>
            <person name="Lindquist E.A."/>
            <person name="Lucas S."/>
            <person name="Lapidus A."/>
            <person name="Jin M."/>
            <person name="Gunawan C."/>
            <person name="Balan V."/>
            <person name="Dale B.E."/>
            <person name="Jeffries T.W."/>
            <person name="Zinkel R."/>
            <person name="Barry K.W."/>
            <person name="Grigoriev I.V."/>
            <person name="Gasch A.P."/>
        </authorList>
    </citation>
    <scope>NUCLEOTIDE SEQUENCE [LARGE SCALE GENOMIC DNA]</scope>
    <source>
        <strain evidence="9">NRRL Y-27907 / 11-Y1</strain>
    </source>
</reference>
<dbReference type="Gene3D" id="6.10.330.20">
    <property type="match status" value="1"/>
</dbReference>
<evidence type="ECO:0000256" key="1">
    <source>
        <dbReference type="ARBA" id="ARBA00004173"/>
    </source>
</evidence>
<organism evidence="9">
    <name type="scientific">Spathaspora passalidarum (strain NRRL Y-27907 / 11-Y1)</name>
    <dbReference type="NCBI Taxonomy" id="619300"/>
    <lineage>
        <taxon>Eukaryota</taxon>
        <taxon>Fungi</taxon>
        <taxon>Dikarya</taxon>
        <taxon>Ascomycota</taxon>
        <taxon>Saccharomycotina</taxon>
        <taxon>Pichiomycetes</taxon>
        <taxon>Debaryomycetaceae</taxon>
        <taxon>Spathaspora</taxon>
    </lineage>
</organism>
<dbReference type="eggNOG" id="KOG3331">
    <property type="taxonomic scope" value="Eukaryota"/>
</dbReference>
<dbReference type="OMA" id="IRTTMWR"/>
<keyword evidence="4" id="KW-0496">Mitochondrion</keyword>
<evidence type="ECO:0000256" key="5">
    <source>
        <dbReference type="ARBA" id="ARBA00023274"/>
    </source>
</evidence>
<dbReference type="GeneID" id="18872877"/>
<dbReference type="FunCoup" id="G3AJQ2">
    <property type="interactions" value="218"/>
</dbReference>
<dbReference type="InParanoid" id="G3AJQ2"/>
<dbReference type="HOGENOM" id="CLU_872105_0_0_1"/>
<name>G3AJQ2_SPAPN</name>
<gene>
    <name evidence="8" type="ORF">SPAPADRAFT_59346</name>
</gene>
<dbReference type="GO" id="GO:0005762">
    <property type="term" value="C:mitochondrial large ribosomal subunit"/>
    <property type="evidence" value="ECO:0007669"/>
    <property type="project" value="TreeGrafter"/>
</dbReference>
<keyword evidence="5" id="KW-0687">Ribonucleoprotein</keyword>
<dbReference type="PANTHER" id="PTHR21183:SF18">
    <property type="entry name" value="LARGE RIBOSOMAL SUBUNIT PROTEIN UL29M"/>
    <property type="match status" value="1"/>
</dbReference>
<evidence type="ECO:0000256" key="4">
    <source>
        <dbReference type="ARBA" id="ARBA00023128"/>
    </source>
</evidence>
<protein>
    <recommendedName>
        <fullName evidence="6">Large ribosomal subunit protein uL29m</fullName>
    </recommendedName>
    <alternativeName>
        <fullName evidence="7">54S ribosomal protein L4, mitochondrial</fullName>
    </alternativeName>
</protein>
<dbReference type="GO" id="GO:0032543">
    <property type="term" value="P:mitochondrial translation"/>
    <property type="evidence" value="ECO:0007669"/>
    <property type="project" value="TreeGrafter"/>
</dbReference>
<evidence type="ECO:0000256" key="3">
    <source>
        <dbReference type="ARBA" id="ARBA00022980"/>
    </source>
</evidence>
<dbReference type="RefSeq" id="XP_007373537.1">
    <property type="nucleotide sequence ID" value="XM_007373475.1"/>
</dbReference>
<evidence type="ECO:0000256" key="7">
    <source>
        <dbReference type="ARBA" id="ARBA00035399"/>
    </source>
</evidence>
<dbReference type="Gene3D" id="6.10.140.1190">
    <property type="match status" value="1"/>
</dbReference>
<evidence type="ECO:0000313" key="8">
    <source>
        <dbReference type="EMBL" id="EGW33953.1"/>
    </source>
</evidence>
<proteinExistence type="inferred from homology"/>
<evidence type="ECO:0000256" key="6">
    <source>
        <dbReference type="ARBA" id="ARBA00035289"/>
    </source>
</evidence>
<evidence type="ECO:0000313" key="9">
    <source>
        <dbReference type="Proteomes" id="UP000000709"/>
    </source>
</evidence>
<keyword evidence="3" id="KW-0689">Ribosomal protein</keyword>
<dbReference type="InterPro" id="IPR010729">
    <property type="entry name" value="Ribosomal_uL29_mit"/>
</dbReference>
<dbReference type="Proteomes" id="UP000000709">
    <property type="component" value="Unassembled WGS sequence"/>
</dbReference>
<dbReference type="KEGG" id="spaa:SPAPADRAFT_59346"/>
<sequence>MNIIRRSLSSAAPAQAVARKLKFTGEIKLRAPIVPTHQNFDVNPNHPLWQFFPDKTTALRESEQLDLESREWTMNELRRKSFDDLHKIWYLVLKERNILAREVRLGEAVYADTSKFIELDEKLVKVQKRVKNTLLERQVAYERAQLLQEQQDSYLSEFKQRFINCEESESNDYFDKLIRLQYAFFGIKPDIQDFDIDHDINVKFAQGLSYIADIKLQRYLKLNPDLQFAPLNGVMEELPFLLNDTADAIEEVKALRESGQSVKLQKIQVLPFLRNAIENVLKVVENEQEED</sequence>
<dbReference type="STRING" id="619300.G3AJQ2"/>
<comment type="subcellular location">
    <subcellularLocation>
        <location evidence="1">Mitochondrion</location>
    </subcellularLocation>
</comment>
<accession>G3AJQ2</accession>
<dbReference type="Pfam" id="PF06984">
    <property type="entry name" value="MRP-L47"/>
    <property type="match status" value="1"/>
</dbReference>
<comment type="similarity">
    <text evidence="2">Belongs to the universal ribosomal protein uL29 family.</text>
</comment>
<dbReference type="InterPro" id="IPR038340">
    <property type="entry name" value="MRP-L47_sf"/>
</dbReference>
<dbReference type="EMBL" id="GL996500">
    <property type="protein sequence ID" value="EGW33953.1"/>
    <property type="molecule type" value="Genomic_DNA"/>
</dbReference>
<dbReference type="GO" id="GO:0003735">
    <property type="term" value="F:structural constituent of ribosome"/>
    <property type="evidence" value="ECO:0007669"/>
    <property type="project" value="InterPro"/>
</dbReference>